<dbReference type="AlphaFoldDB" id="A0AAD7DBP3"/>
<evidence type="ECO:0000313" key="3">
    <source>
        <dbReference type="Proteomes" id="UP001221757"/>
    </source>
</evidence>
<protein>
    <recommendedName>
        <fullName evidence="4">F-box domain-containing protein</fullName>
    </recommendedName>
</protein>
<dbReference type="Proteomes" id="UP001221757">
    <property type="component" value="Unassembled WGS sequence"/>
</dbReference>
<evidence type="ECO:0000313" key="2">
    <source>
        <dbReference type="EMBL" id="KAJ7687714.1"/>
    </source>
</evidence>
<evidence type="ECO:0000256" key="1">
    <source>
        <dbReference type="SAM" id="Coils"/>
    </source>
</evidence>
<accession>A0AAD7DBP3</accession>
<dbReference type="EMBL" id="JARKIE010000085">
    <property type="protein sequence ID" value="KAJ7687714.1"/>
    <property type="molecule type" value="Genomic_DNA"/>
</dbReference>
<keyword evidence="3" id="KW-1185">Reference proteome</keyword>
<sequence>MSTICFPQSSLLPDLATKLHICELLHSNSEPPDYLPSTVSALSDELARYDARIEPLREELRQLETARAALQLHYDDCRSLLAPVRRLPFEILAKIFGLFSTEENASPLPSNASETTHPRVEDAGLFRLSQAHLSTLSKVCSRFYTVVMNTPTLWDTIQLHMLSRKIGYRELTMVLLKRVLERGGNCLLNVVIRIEPGMAPHFDALKLLAQHSDRWQTADIFCPSGYLDCLRAKGTLPQLETLRLNCGLWGFLAPRNLVFVLPWNDPFEHLALPSLKELTMVPTQLRFPWQHTQFLALSTRSSFHTHLQSLYLFDSIITETELIECLSILPLLESLAISDHEISADGGPTSQPLVTDSLLAQLTAGQGTPPLIPRLRAFHCRSLLQFDDHVYLNFLLSRVQDGRVFETRLLWLHDDRRELDSIVVERLGELRLRGVLRFSFASGGT</sequence>
<evidence type="ECO:0008006" key="4">
    <source>
        <dbReference type="Google" id="ProtNLM"/>
    </source>
</evidence>
<comment type="caution">
    <text evidence="2">The sequence shown here is derived from an EMBL/GenBank/DDBJ whole genome shotgun (WGS) entry which is preliminary data.</text>
</comment>
<organism evidence="2 3">
    <name type="scientific">Mycena rosella</name>
    <name type="common">Pink bonnet</name>
    <name type="synonym">Agaricus rosellus</name>
    <dbReference type="NCBI Taxonomy" id="1033263"/>
    <lineage>
        <taxon>Eukaryota</taxon>
        <taxon>Fungi</taxon>
        <taxon>Dikarya</taxon>
        <taxon>Basidiomycota</taxon>
        <taxon>Agaricomycotina</taxon>
        <taxon>Agaricomycetes</taxon>
        <taxon>Agaricomycetidae</taxon>
        <taxon>Agaricales</taxon>
        <taxon>Marasmiineae</taxon>
        <taxon>Mycenaceae</taxon>
        <taxon>Mycena</taxon>
    </lineage>
</organism>
<proteinExistence type="predicted"/>
<dbReference type="SUPFAM" id="SSF52047">
    <property type="entry name" value="RNI-like"/>
    <property type="match status" value="1"/>
</dbReference>
<reference evidence="2" key="1">
    <citation type="submission" date="2023-03" db="EMBL/GenBank/DDBJ databases">
        <title>Massive genome expansion in bonnet fungi (Mycena s.s.) driven by repeated elements and novel gene families across ecological guilds.</title>
        <authorList>
            <consortium name="Lawrence Berkeley National Laboratory"/>
            <person name="Harder C.B."/>
            <person name="Miyauchi S."/>
            <person name="Viragh M."/>
            <person name="Kuo A."/>
            <person name="Thoen E."/>
            <person name="Andreopoulos B."/>
            <person name="Lu D."/>
            <person name="Skrede I."/>
            <person name="Drula E."/>
            <person name="Henrissat B."/>
            <person name="Morin E."/>
            <person name="Kohler A."/>
            <person name="Barry K."/>
            <person name="LaButti K."/>
            <person name="Morin E."/>
            <person name="Salamov A."/>
            <person name="Lipzen A."/>
            <person name="Mereny Z."/>
            <person name="Hegedus B."/>
            <person name="Baldrian P."/>
            <person name="Stursova M."/>
            <person name="Weitz H."/>
            <person name="Taylor A."/>
            <person name="Grigoriev I.V."/>
            <person name="Nagy L.G."/>
            <person name="Martin F."/>
            <person name="Kauserud H."/>
        </authorList>
    </citation>
    <scope>NUCLEOTIDE SEQUENCE</scope>
    <source>
        <strain evidence="2">CBHHK067</strain>
    </source>
</reference>
<feature type="coiled-coil region" evidence="1">
    <location>
        <begin position="39"/>
        <end position="73"/>
    </location>
</feature>
<name>A0AAD7DBP3_MYCRO</name>
<gene>
    <name evidence="2" type="ORF">B0H17DRAFT_1069559</name>
</gene>
<keyword evidence="1" id="KW-0175">Coiled coil</keyword>